<sequence>MNRQNGRAPPASATCSRISACRRALCACASSERGGRDIGLPNHDNAQDTGIPEPLVPATDAPSHHPVALVTGAARRLGAAIARRLHGAGYAIAIHCHRSTGDAQALSDALESTRPCSTLVLQADLAQFDRLPELVARTVGHFGRLDALVNNAAAFFPTPLGTTTPAQWDALFNANVRAPYFLSQAAAPHLKASRGAILNLSDVYARQPRADLPAYATSKGALEAMTRALAVSMAPDVRVNAIAPGAILWPDEHGDDALRQRILARTALGRVGDIDEIAATALWLLRDAGYTTGSVIAVDGGRDPV</sequence>
<evidence type="ECO:0000313" key="3">
    <source>
        <dbReference type="EMBL" id="TDK23013.1"/>
    </source>
</evidence>
<dbReference type="SUPFAM" id="SSF51735">
    <property type="entry name" value="NAD(P)-binding Rossmann-fold domains"/>
    <property type="match status" value="1"/>
</dbReference>
<dbReference type="PANTHER" id="PTHR43639">
    <property type="entry name" value="OXIDOREDUCTASE, SHORT-CHAIN DEHYDROGENASE/REDUCTASE FAMILY (AFU_ORTHOLOGUE AFUA_5G02870)"/>
    <property type="match status" value="1"/>
</dbReference>
<gene>
    <name evidence="3" type="ORF">E2F46_12760</name>
</gene>
<dbReference type="PRINTS" id="PR00080">
    <property type="entry name" value="SDRFAMILY"/>
</dbReference>
<dbReference type="PANTHER" id="PTHR43639:SF1">
    <property type="entry name" value="SHORT-CHAIN DEHYDROGENASE_REDUCTASE FAMILY PROTEIN"/>
    <property type="match status" value="1"/>
</dbReference>
<evidence type="ECO:0000313" key="4">
    <source>
        <dbReference type="Proteomes" id="UP000294796"/>
    </source>
</evidence>
<evidence type="ECO:0000256" key="1">
    <source>
        <dbReference type="ARBA" id="ARBA00006484"/>
    </source>
</evidence>
<dbReference type="InterPro" id="IPR020904">
    <property type="entry name" value="Sc_DH/Rdtase_CS"/>
</dbReference>
<comment type="caution">
    <text evidence="3">The sequence shown here is derived from an EMBL/GenBank/DDBJ whole genome shotgun (WGS) entry which is preliminary data.</text>
</comment>
<accession>A0A4R5TPH6</accession>
<dbReference type="EMBL" id="SMTF01000011">
    <property type="protein sequence ID" value="TDK23013.1"/>
    <property type="molecule type" value="Genomic_DNA"/>
</dbReference>
<keyword evidence="2 3" id="KW-0560">Oxidoreductase</keyword>
<dbReference type="InterPro" id="IPR002347">
    <property type="entry name" value="SDR_fam"/>
</dbReference>
<dbReference type="PRINTS" id="PR00081">
    <property type="entry name" value="GDHRDH"/>
</dbReference>
<dbReference type="Pfam" id="PF13561">
    <property type="entry name" value="adh_short_C2"/>
    <property type="match status" value="1"/>
</dbReference>
<comment type="similarity">
    <text evidence="1">Belongs to the short-chain dehydrogenases/reductases (SDR) family.</text>
</comment>
<protein>
    <submittedName>
        <fullName evidence="3">Pteridine reductase</fullName>
        <ecNumber evidence="3">1.5.1.33</ecNumber>
    </submittedName>
</protein>
<organism evidence="3 4">
    <name type="scientific">Luteimonas aestuarii</name>
    <dbReference type="NCBI Taxonomy" id="453837"/>
    <lineage>
        <taxon>Bacteria</taxon>
        <taxon>Pseudomonadati</taxon>
        <taxon>Pseudomonadota</taxon>
        <taxon>Gammaproteobacteria</taxon>
        <taxon>Lysobacterales</taxon>
        <taxon>Lysobacteraceae</taxon>
        <taxon>Luteimonas</taxon>
    </lineage>
</organism>
<dbReference type="NCBIfam" id="NF006598">
    <property type="entry name" value="PRK09135.1"/>
    <property type="match status" value="1"/>
</dbReference>
<keyword evidence="4" id="KW-1185">Reference proteome</keyword>
<dbReference type="GO" id="GO:0047040">
    <property type="term" value="F:pteridine reductase activity"/>
    <property type="evidence" value="ECO:0007669"/>
    <property type="project" value="UniProtKB-EC"/>
</dbReference>
<dbReference type="OrthoDB" id="9793499at2"/>
<dbReference type="FunFam" id="3.40.50.720:FF:000084">
    <property type="entry name" value="Short-chain dehydrogenase reductase"/>
    <property type="match status" value="1"/>
</dbReference>
<dbReference type="AlphaFoldDB" id="A0A4R5TPH6"/>
<dbReference type="InterPro" id="IPR036291">
    <property type="entry name" value="NAD(P)-bd_dom_sf"/>
</dbReference>
<dbReference type="Gene3D" id="3.40.50.720">
    <property type="entry name" value="NAD(P)-binding Rossmann-like Domain"/>
    <property type="match status" value="1"/>
</dbReference>
<dbReference type="Proteomes" id="UP000294796">
    <property type="component" value="Unassembled WGS sequence"/>
</dbReference>
<proteinExistence type="inferred from homology"/>
<evidence type="ECO:0000256" key="2">
    <source>
        <dbReference type="ARBA" id="ARBA00023002"/>
    </source>
</evidence>
<dbReference type="EC" id="1.5.1.33" evidence="3"/>
<dbReference type="PROSITE" id="PS00061">
    <property type="entry name" value="ADH_SHORT"/>
    <property type="match status" value="1"/>
</dbReference>
<name>A0A4R5TPH6_9GAMM</name>
<reference evidence="3 4" key="1">
    <citation type="submission" date="2019-03" db="EMBL/GenBank/DDBJ databases">
        <title>Luteimonas zhaokaii sp.nov., isolated from the rectal contents of Plateau pika in Yushu, Qinghai Province, China.</title>
        <authorList>
            <person name="Zhang G."/>
        </authorList>
    </citation>
    <scope>NUCLEOTIDE SEQUENCE [LARGE SCALE GENOMIC DNA]</scope>
    <source>
        <strain evidence="3 4">B9</strain>
    </source>
</reference>